<accession>A0A0F9EB78</accession>
<reference evidence="1" key="1">
    <citation type="journal article" date="2015" name="Nature">
        <title>Complex archaea that bridge the gap between prokaryotes and eukaryotes.</title>
        <authorList>
            <person name="Spang A."/>
            <person name="Saw J.H."/>
            <person name="Jorgensen S.L."/>
            <person name="Zaremba-Niedzwiedzka K."/>
            <person name="Martijn J."/>
            <person name="Lind A.E."/>
            <person name="van Eijk R."/>
            <person name="Schleper C."/>
            <person name="Guy L."/>
            <person name="Ettema T.J."/>
        </authorList>
    </citation>
    <scope>NUCLEOTIDE SEQUENCE</scope>
</reference>
<protein>
    <submittedName>
        <fullName evidence="1">Uncharacterized protein</fullName>
    </submittedName>
</protein>
<gene>
    <name evidence="1" type="ORF">LCGC14_2174850</name>
</gene>
<dbReference type="AlphaFoldDB" id="A0A0F9EB78"/>
<proteinExistence type="predicted"/>
<comment type="caution">
    <text evidence="1">The sequence shown here is derived from an EMBL/GenBank/DDBJ whole genome shotgun (WGS) entry which is preliminary data.</text>
</comment>
<dbReference type="EMBL" id="LAZR01028160">
    <property type="protein sequence ID" value="KKL63461.1"/>
    <property type="molecule type" value="Genomic_DNA"/>
</dbReference>
<organism evidence="1">
    <name type="scientific">marine sediment metagenome</name>
    <dbReference type="NCBI Taxonomy" id="412755"/>
    <lineage>
        <taxon>unclassified sequences</taxon>
        <taxon>metagenomes</taxon>
        <taxon>ecological metagenomes</taxon>
    </lineage>
</organism>
<sequence length="64" mass="7386">MVSFLLFFVFLVIFFLGGRVLGINKKTIGEFFFGKKNTPLKIEKNVGETEEKIELITDEKDKNN</sequence>
<evidence type="ECO:0000313" key="1">
    <source>
        <dbReference type="EMBL" id="KKL63461.1"/>
    </source>
</evidence>
<name>A0A0F9EB78_9ZZZZ</name>